<dbReference type="Gene3D" id="3.40.50.150">
    <property type="entry name" value="Vaccinia Virus protein VP39"/>
    <property type="match status" value="1"/>
</dbReference>
<dbReference type="PANTHER" id="PTHR43861:SF6">
    <property type="entry name" value="METHYLTRANSFERASE TYPE 11"/>
    <property type="match status" value="1"/>
</dbReference>
<dbReference type="RefSeq" id="WP_013644324.1">
    <property type="nucleotide sequence ID" value="NC_015216.1"/>
</dbReference>
<reference evidence="2" key="1">
    <citation type="submission" date="2011-02" db="EMBL/GenBank/DDBJ databases">
        <title>Complete sequence of Methanobacterium sp. AL-21.</title>
        <authorList>
            <consortium name="US DOE Joint Genome Institute"/>
            <person name="Lucas S."/>
            <person name="Copeland A."/>
            <person name="Lapidus A."/>
            <person name="Cheng J.-F."/>
            <person name="Goodwin L."/>
            <person name="Pitluck S."/>
            <person name="Chertkov O."/>
            <person name="Detter J.C."/>
            <person name="Han C."/>
            <person name="Tapia R."/>
            <person name="Land M."/>
            <person name="Hauser L."/>
            <person name="Kyrpides N."/>
            <person name="Ivanova N."/>
            <person name="Mikhailova N."/>
            <person name="Pagani I."/>
            <person name="Cadillo-Quiroz H."/>
            <person name="Imachi H."/>
            <person name="Zinder S."/>
            <person name="Liu W."/>
            <person name="Woyke T."/>
        </authorList>
    </citation>
    <scope>NUCLEOTIDE SEQUENCE [LARGE SCALE GENOMIC DNA]</scope>
    <source>
        <strain evidence="2">AL-21</strain>
    </source>
</reference>
<dbReference type="STRING" id="877455.Metbo_0722"/>
<dbReference type="GeneID" id="10277169"/>
<dbReference type="HOGENOM" id="CLU_088541_1_0_2"/>
<dbReference type="Proteomes" id="UP000007490">
    <property type="component" value="Chromosome"/>
</dbReference>
<accession>F0TAU7</accession>
<protein>
    <submittedName>
        <fullName evidence="1">Methyltransferase type 11</fullName>
    </submittedName>
</protein>
<sequence>MSKYCQFNTNPYGVHQNIISVVGQNKKVLDVGCSEGILTKKMKQNNCDVTGIELDEEASKIAEEFCNELIIGDVEFIQLDTKYEKYFDIILFADILEHLKEPSEVLTRFKKYLNDEGIIIISVPNIANWRKRIQLLFGKFDYQEYGILDNTHIKFFTEKSIKEIIDDAGYKIVKFDLTVGDLNRFSRFFHSVGMIWPNLFAFQFLIVAKIKC</sequence>
<keyword evidence="1" id="KW-0489">Methyltransferase</keyword>
<dbReference type="GO" id="GO:0032259">
    <property type="term" value="P:methylation"/>
    <property type="evidence" value="ECO:0007669"/>
    <property type="project" value="UniProtKB-KW"/>
</dbReference>
<dbReference type="KEGG" id="mel:Metbo_0722"/>
<dbReference type="eggNOG" id="arCOG01773">
    <property type="taxonomic scope" value="Archaea"/>
</dbReference>
<dbReference type="InterPro" id="IPR029063">
    <property type="entry name" value="SAM-dependent_MTases_sf"/>
</dbReference>
<dbReference type="AlphaFoldDB" id="F0TAU7"/>
<organism evidence="1 2">
    <name type="scientific">Methanobacterium lacus (strain AL-21)</name>
    <dbReference type="NCBI Taxonomy" id="877455"/>
    <lineage>
        <taxon>Archaea</taxon>
        <taxon>Methanobacteriati</taxon>
        <taxon>Methanobacteriota</taxon>
        <taxon>Methanomada group</taxon>
        <taxon>Methanobacteria</taxon>
        <taxon>Methanobacteriales</taxon>
        <taxon>Methanobacteriaceae</taxon>
        <taxon>Methanobacterium</taxon>
    </lineage>
</organism>
<reference evidence="1 2" key="2">
    <citation type="journal article" date="2014" name="Int. J. Syst. Evol. Microbiol.">
        <title>Methanobacterium paludis sp. nov. and a novel strain of Methanobacterium lacus isolated from northern peatlands.</title>
        <authorList>
            <person name="Cadillo-Quiroz H."/>
            <person name="Brauer S.L."/>
            <person name="Goodson N."/>
            <person name="Yavitt J.B."/>
            <person name="Zinder S.H."/>
        </authorList>
    </citation>
    <scope>NUCLEOTIDE SEQUENCE [LARGE SCALE GENOMIC DNA]</scope>
    <source>
        <strain evidence="1 2">AL-21</strain>
    </source>
</reference>
<keyword evidence="1" id="KW-0808">Transferase</keyword>
<dbReference type="EMBL" id="CP002551">
    <property type="protein sequence ID" value="ADZ08973.1"/>
    <property type="molecule type" value="Genomic_DNA"/>
</dbReference>
<dbReference type="PANTHER" id="PTHR43861">
    <property type="entry name" value="TRANS-ACONITATE 2-METHYLTRANSFERASE-RELATED"/>
    <property type="match status" value="1"/>
</dbReference>
<keyword evidence="2" id="KW-1185">Reference proteome</keyword>
<evidence type="ECO:0000313" key="1">
    <source>
        <dbReference type="EMBL" id="ADZ08973.1"/>
    </source>
</evidence>
<name>F0TAU7_METLA</name>
<dbReference type="OrthoDB" id="57427at2157"/>
<dbReference type="SUPFAM" id="SSF53335">
    <property type="entry name" value="S-adenosyl-L-methionine-dependent methyltransferases"/>
    <property type="match status" value="1"/>
</dbReference>
<dbReference type="CDD" id="cd02440">
    <property type="entry name" value="AdoMet_MTases"/>
    <property type="match status" value="1"/>
</dbReference>
<dbReference type="Pfam" id="PF13489">
    <property type="entry name" value="Methyltransf_23"/>
    <property type="match status" value="1"/>
</dbReference>
<dbReference type="GO" id="GO:0008168">
    <property type="term" value="F:methyltransferase activity"/>
    <property type="evidence" value="ECO:0007669"/>
    <property type="project" value="UniProtKB-KW"/>
</dbReference>
<proteinExistence type="predicted"/>
<gene>
    <name evidence="1" type="ordered locus">Metbo_0722</name>
</gene>
<evidence type="ECO:0000313" key="2">
    <source>
        <dbReference type="Proteomes" id="UP000007490"/>
    </source>
</evidence>